<comment type="caution">
    <text evidence="1">The sequence shown here is derived from an EMBL/GenBank/DDBJ whole genome shotgun (WGS) entry which is preliminary data.</text>
</comment>
<protein>
    <submittedName>
        <fullName evidence="1">Alpha/beta hydrolase</fullName>
    </submittedName>
</protein>
<evidence type="ECO:0000313" key="2">
    <source>
        <dbReference type="Proteomes" id="UP001550535"/>
    </source>
</evidence>
<proteinExistence type="predicted"/>
<dbReference type="GO" id="GO:0016787">
    <property type="term" value="F:hydrolase activity"/>
    <property type="evidence" value="ECO:0007669"/>
    <property type="project" value="UniProtKB-KW"/>
</dbReference>
<gene>
    <name evidence="1" type="ORF">ABZ507_18410</name>
</gene>
<dbReference type="RefSeq" id="WP_357992025.1">
    <property type="nucleotide sequence ID" value="NZ_JBEYBR010000046.1"/>
</dbReference>
<feature type="non-terminal residue" evidence="1">
    <location>
        <position position="1"/>
    </location>
</feature>
<accession>A0ABV2XD20</accession>
<name>A0ABV2XD20_9NOCA</name>
<organism evidence="1 2">
    <name type="scientific">Nocardia niwae</name>
    <dbReference type="NCBI Taxonomy" id="626084"/>
    <lineage>
        <taxon>Bacteria</taxon>
        <taxon>Bacillati</taxon>
        <taxon>Actinomycetota</taxon>
        <taxon>Actinomycetes</taxon>
        <taxon>Mycobacteriales</taxon>
        <taxon>Nocardiaceae</taxon>
        <taxon>Nocardia</taxon>
    </lineage>
</organism>
<dbReference type="EMBL" id="JBEYBR010000046">
    <property type="protein sequence ID" value="MEU2123790.1"/>
    <property type="molecule type" value="Genomic_DNA"/>
</dbReference>
<keyword evidence="1" id="KW-0378">Hydrolase</keyword>
<sequence length="82" mass="8663">VAARTIAALRRASAPARRAELRTLLERIEVPVRIVTGTADPLTVTTTHGSASIEGAGHYPQLTHPARLAAELTRVSAVGTRN</sequence>
<keyword evidence="2" id="KW-1185">Reference proteome</keyword>
<dbReference type="SUPFAM" id="SSF53474">
    <property type="entry name" value="alpha/beta-Hydrolases"/>
    <property type="match status" value="1"/>
</dbReference>
<dbReference type="InterPro" id="IPR029058">
    <property type="entry name" value="AB_hydrolase_fold"/>
</dbReference>
<dbReference type="Proteomes" id="UP001550535">
    <property type="component" value="Unassembled WGS sequence"/>
</dbReference>
<evidence type="ECO:0000313" key="1">
    <source>
        <dbReference type="EMBL" id="MEU2123790.1"/>
    </source>
</evidence>
<dbReference type="Gene3D" id="3.40.50.1820">
    <property type="entry name" value="alpha/beta hydrolase"/>
    <property type="match status" value="1"/>
</dbReference>
<reference evidence="1 2" key="1">
    <citation type="submission" date="2024-06" db="EMBL/GenBank/DDBJ databases">
        <title>The Natural Products Discovery Center: Release of the First 8490 Sequenced Strains for Exploring Actinobacteria Biosynthetic Diversity.</title>
        <authorList>
            <person name="Kalkreuter E."/>
            <person name="Kautsar S.A."/>
            <person name="Yang D."/>
            <person name="Bader C.D."/>
            <person name="Teijaro C.N."/>
            <person name="Fluegel L."/>
            <person name="Davis C.M."/>
            <person name="Simpson J.R."/>
            <person name="Lauterbach L."/>
            <person name="Steele A.D."/>
            <person name="Gui C."/>
            <person name="Meng S."/>
            <person name="Li G."/>
            <person name="Viehrig K."/>
            <person name="Ye F."/>
            <person name="Su P."/>
            <person name="Kiefer A.F."/>
            <person name="Nichols A."/>
            <person name="Cepeda A.J."/>
            <person name="Yan W."/>
            <person name="Fan B."/>
            <person name="Jiang Y."/>
            <person name="Adhikari A."/>
            <person name="Zheng C.-J."/>
            <person name="Schuster L."/>
            <person name="Cowan T.M."/>
            <person name="Smanski M.J."/>
            <person name="Chevrette M.G."/>
            <person name="De Carvalho L.P.S."/>
            <person name="Shen B."/>
        </authorList>
    </citation>
    <scope>NUCLEOTIDE SEQUENCE [LARGE SCALE GENOMIC DNA]</scope>
    <source>
        <strain evidence="1 2">NPDC019434</strain>
    </source>
</reference>